<keyword evidence="3" id="KW-0813">Transport</keyword>
<dbReference type="GO" id="GO:0005886">
    <property type="term" value="C:plasma membrane"/>
    <property type="evidence" value="ECO:0007669"/>
    <property type="project" value="UniProtKB-SubCell"/>
</dbReference>
<dbReference type="RefSeq" id="WP_227904939.1">
    <property type="nucleotide sequence ID" value="NZ_CP094984.1"/>
</dbReference>
<sequence>MATTSSAAEMGTAPAAGPARKVPAPPAGARRGTPTAARRRLILLLCFLILCTVALVSMAAGRYWVPPNEILRILANEATTVFGGEGMLRRTWTDQEATVVLDVRLPRVLLAFLVGGALSLGGACLQALFRNPLVSPDIIGVTAGASFGGVLVLTLGLSGGWMVGGAFGFGLAALAGVLLLGRLGGRDNAMLMIVLGGIVVAAFFNALVSFMTYIADPYSELPSIVHWLLGSIAAASYDKVLTALVPVALGAAVVLALRWRLNVLSLGDDDAAALGVNPQRSRVLLLCAVALMTAGTVAVAGAVGWVGLVVPHLARLWVGPDHRVLLPASLLLGGTYLMLIDTLSRSITSSELPLGILTAIIGAPVFVALLARSQKKGQVS</sequence>
<proteinExistence type="inferred from homology"/>
<evidence type="ECO:0000313" key="10">
    <source>
        <dbReference type="EMBL" id="MCC3273624.1"/>
    </source>
</evidence>
<feature type="transmembrane region" description="Helical" evidence="9">
    <location>
        <begin position="41"/>
        <end position="65"/>
    </location>
</feature>
<evidence type="ECO:0000313" key="12">
    <source>
        <dbReference type="Proteomes" id="UP000829758"/>
    </source>
</evidence>
<evidence type="ECO:0000256" key="6">
    <source>
        <dbReference type="ARBA" id="ARBA00022989"/>
    </source>
</evidence>
<keyword evidence="5 9" id="KW-0812">Transmembrane</keyword>
<dbReference type="EMBL" id="CP094984">
    <property type="protein sequence ID" value="UON92429.1"/>
    <property type="molecule type" value="Genomic_DNA"/>
</dbReference>
<dbReference type="PANTHER" id="PTHR30472:SF70">
    <property type="entry name" value="MOLYBDATE IMPORT SYSTEM PERMEASE PROTEIN MOLB"/>
    <property type="match status" value="1"/>
</dbReference>
<keyword evidence="4" id="KW-1003">Cell membrane</keyword>
<name>A0A9X1M912_9MICC</name>
<evidence type="ECO:0000313" key="11">
    <source>
        <dbReference type="EMBL" id="UON92429.1"/>
    </source>
</evidence>
<dbReference type="CDD" id="cd06550">
    <property type="entry name" value="TM_ABC_iron-siderophores_like"/>
    <property type="match status" value="1"/>
</dbReference>
<feature type="transmembrane region" description="Helical" evidence="9">
    <location>
        <begin position="283"/>
        <end position="310"/>
    </location>
</feature>
<feature type="transmembrane region" description="Helical" evidence="9">
    <location>
        <begin position="108"/>
        <end position="129"/>
    </location>
</feature>
<dbReference type="GO" id="GO:0022857">
    <property type="term" value="F:transmembrane transporter activity"/>
    <property type="evidence" value="ECO:0007669"/>
    <property type="project" value="InterPro"/>
</dbReference>
<evidence type="ECO:0000256" key="1">
    <source>
        <dbReference type="ARBA" id="ARBA00004651"/>
    </source>
</evidence>
<evidence type="ECO:0000256" key="3">
    <source>
        <dbReference type="ARBA" id="ARBA00022448"/>
    </source>
</evidence>
<dbReference type="Pfam" id="PF01032">
    <property type="entry name" value="FecCD"/>
    <property type="match status" value="1"/>
</dbReference>
<evidence type="ECO:0000256" key="8">
    <source>
        <dbReference type="SAM" id="MobiDB-lite"/>
    </source>
</evidence>
<evidence type="ECO:0000256" key="4">
    <source>
        <dbReference type="ARBA" id="ARBA00022475"/>
    </source>
</evidence>
<dbReference type="InterPro" id="IPR037294">
    <property type="entry name" value="ABC_BtuC-like"/>
</dbReference>
<evidence type="ECO:0000256" key="5">
    <source>
        <dbReference type="ARBA" id="ARBA00022692"/>
    </source>
</evidence>
<evidence type="ECO:0000256" key="7">
    <source>
        <dbReference type="ARBA" id="ARBA00023136"/>
    </source>
</evidence>
<accession>A0A9X1M912</accession>
<dbReference type="SUPFAM" id="SSF81345">
    <property type="entry name" value="ABC transporter involved in vitamin B12 uptake, BtuC"/>
    <property type="match status" value="1"/>
</dbReference>
<gene>
    <name evidence="10" type="ORF">LJ755_12900</name>
    <name evidence="11" type="ORF">MUK71_01885</name>
</gene>
<keyword evidence="7 9" id="KW-0472">Membrane</keyword>
<dbReference type="Proteomes" id="UP000829758">
    <property type="component" value="Chromosome"/>
</dbReference>
<evidence type="ECO:0000256" key="2">
    <source>
        <dbReference type="ARBA" id="ARBA00007935"/>
    </source>
</evidence>
<comment type="similarity">
    <text evidence="2">Belongs to the binding-protein-dependent transport system permease family. FecCD subfamily.</text>
</comment>
<organism evidence="10 13">
    <name type="scientific">Arthrobacter zhangbolii</name>
    <dbReference type="NCBI Taxonomy" id="2886936"/>
    <lineage>
        <taxon>Bacteria</taxon>
        <taxon>Bacillati</taxon>
        <taxon>Actinomycetota</taxon>
        <taxon>Actinomycetes</taxon>
        <taxon>Micrococcales</taxon>
        <taxon>Micrococcaceae</taxon>
        <taxon>Arthrobacter</taxon>
    </lineage>
</organism>
<feature type="compositionally biased region" description="Low complexity" evidence="8">
    <location>
        <begin position="13"/>
        <end position="32"/>
    </location>
</feature>
<feature type="transmembrane region" description="Helical" evidence="9">
    <location>
        <begin position="352"/>
        <end position="371"/>
    </location>
</feature>
<dbReference type="FunFam" id="1.10.3470.10:FF:000001">
    <property type="entry name" value="Vitamin B12 ABC transporter permease BtuC"/>
    <property type="match status" value="1"/>
</dbReference>
<feature type="transmembrane region" description="Helical" evidence="9">
    <location>
        <begin position="227"/>
        <end position="257"/>
    </location>
</feature>
<keyword evidence="12" id="KW-1185">Reference proteome</keyword>
<feature type="transmembrane region" description="Helical" evidence="9">
    <location>
        <begin position="161"/>
        <end position="181"/>
    </location>
</feature>
<dbReference type="GO" id="GO:0033214">
    <property type="term" value="P:siderophore-iron import into cell"/>
    <property type="evidence" value="ECO:0007669"/>
    <property type="project" value="TreeGrafter"/>
</dbReference>
<dbReference type="InterPro" id="IPR000522">
    <property type="entry name" value="ABC_transptr_permease_BtuC"/>
</dbReference>
<dbReference type="Gene3D" id="1.10.3470.10">
    <property type="entry name" value="ABC transporter involved in vitamin B12 uptake, BtuC"/>
    <property type="match status" value="1"/>
</dbReference>
<keyword evidence="6 9" id="KW-1133">Transmembrane helix</keyword>
<evidence type="ECO:0000313" key="13">
    <source>
        <dbReference type="Proteomes" id="UP001155145"/>
    </source>
</evidence>
<dbReference type="EMBL" id="JAJFZT010000008">
    <property type="protein sequence ID" value="MCC3273624.1"/>
    <property type="molecule type" value="Genomic_DNA"/>
</dbReference>
<protein>
    <submittedName>
        <fullName evidence="10">Iron ABC transporter permease</fullName>
    </submittedName>
</protein>
<feature type="transmembrane region" description="Helical" evidence="9">
    <location>
        <begin position="193"/>
        <end position="215"/>
    </location>
</feature>
<reference evidence="10" key="1">
    <citation type="submission" date="2021-10" db="EMBL/GenBank/DDBJ databases">
        <title>Novel species in genus Arthrobacter.</title>
        <authorList>
            <person name="Liu Y."/>
        </authorList>
    </citation>
    <scope>NUCLEOTIDE SEQUENCE</scope>
    <source>
        <strain evidence="10">Zg-Y462</strain>
        <strain evidence="12">zg-Y462</strain>
    </source>
</reference>
<feature type="region of interest" description="Disordered" evidence="8">
    <location>
        <begin position="1"/>
        <end position="32"/>
    </location>
</feature>
<dbReference type="AlphaFoldDB" id="A0A9X1M912"/>
<dbReference type="Proteomes" id="UP001155145">
    <property type="component" value="Unassembled WGS sequence"/>
</dbReference>
<dbReference type="PANTHER" id="PTHR30472">
    <property type="entry name" value="FERRIC ENTEROBACTIN TRANSPORT SYSTEM PERMEASE PROTEIN"/>
    <property type="match status" value="1"/>
</dbReference>
<evidence type="ECO:0000256" key="9">
    <source>
        <dbReference type="SAM" id="Phobius"/>
    </source>
</evidence>
<feature type="transmembrane region" description="Helical" evidence="9">
    <location>
        <begin position="138"/>
        <end position="155"/>
    </location>
</feature>
<comment type="subcellular location">
    <subcellularLocation>
        <location evidence="1">Cell membrane</location>
        <topology evidence="1">Multi-pass membrane protein</topology>
    </subcellularLocation>
</comment>